<keyword evidence="6" id="KW-1185">Reference proteome</keyword>
<dbReference type="Gene3D" id="3.40.50.720">
    <property type="entry name" value="NAD(P)-binding Rossmann-like Domain"/>
    <property type="match status" value="1"/>
</dbReference>
<accession>A0ABQ7FTV1</accession>
<proteinExistence type="inferred from homology"/>
<comment type="caution">
    <text evidence="5">The sequence shown here is derived from an EMBL/GenBank/DDBJ whole genome shotgun (WGS) entry which is preliminary data.</text>
</comment>
<feature type="domain" description="NAD-dependent epimerase/dehydratase" evidence="4">
    <location>
        <begin position="64"/>
        <end position="305"/>
    </location>
</feature>
<evidence type="ECO:0000256" key="2">
    <source>
        <dbReference type="ARBA" id="ARBA00023027"/>
    </source>
</evidence>
<evidence type="ECO:0000259" key="4">
    <source>
        <dbReference type="Pfam" id="PF01370"/>
    </source>
</evidence>
<protein>
    <submittedName>
        <fullName evidence="5">NAD-dependent epimerase/dehydratase</fullName>
    </submittedName>
</protein>
<dbReference type="EMBL" id="MU072365">
    <property type="protein sequence ID" value="KAF5825623.1"/>
    <property type="molecule type" value="Genomic_DNA"/>
</dbReference>
<feature type="chain" id="PRO_5045678853" evidence="3">
    <location>
        <begin position="36"/>
        <end position="401"/>
    </location>
</feature>
<evidence type="ECO:0000313" key="6">
    <source>
        <dbReference type="Proteomes" id="UP000815325"/>
    </source>
</evidence>
<evidence type="ECO:0000313" key="5">
    <source>
        <dbReference type="EMBL" id="KAF5825623.1"/>
    </source>
</evidence>
<dbReference type="InterPro" id="IPR036291">
    <property type="entry name" value="NAD(P)-bd_dom_sf"/>
</dbReference>
<dbReference type="PANTHER" id="PTHR43574">
    <property type="entry name" value="EPIMERASE-RELATED"/>
    <property type="match status" value="1"/>
</dbReference>
<dbReference type="InterPro" id="IPR001509">
    <property type="entry name" value="Epimerase_deHydtase"/>
</dbReference>
<evidence type="ECO:0000256" key="3">
    <source>
        <dbReference type="SAM" id="SignalP"/>
    </source>
</evidence>
<dbReference type="Pfam" id="PF01370">
    <property type="entry name" value="Epimerase"/>
    <property type="match status" value="1"/>
</dbReference>
<evidence type="ECO:0000256" key="1">
    <source>
        <dbReference type="ARBA" id="ARBA00007637"/>
    </source>
</evidence>
<feature type="signal peptide" evidence="3">
    <location>
        <begin position="1"/>
        <end position="35"/>
    </location>
</feature>
<organism evidence="5 6">
    <name type="scientific">Dunaliella salina</name>
    <name type="common">Green alga</name>
    <name type="synonym">Protococcus salinus</name>
    <dbReference type="NCBI Taxonomy" id="3046"/>
    <lineage>
        <taxon>Eukaryota</taxon>
        <taxon>Viridiplantae</taxon>
        <taxon>Chlorophyta</taxon>
        <taxon>core chlorophytes</taxon>
        <taxon>Chlorophyceae</taxon>
        <taxon>CS clade</taxon>
        <taxon>Chlamydomonadales</taxon>
        <taxon>Dunaliellaceae</taxon>
        <taxon>Dunaliella</taxon>
    </lineage>
</organism>
<dbReference type="Gene3D" id="3.90.25.10">
    <property type="entry name" value="UDP-galactose 4-epimerase, domain 1"/>
    <property type="match status" value="1"/>
</dbReference>
<keyword evidence="3" id="KW-0732">Signal</keyword>
<sequence>MSGIEIGNFVRKRSVPTIHLFILWCVMQRLSCVQSVNVVLQSGSLSSRSREDIQRVCASRDQRILVTGAAGFIGFHASLALRRQGYAVVGIDNFNPYYPVSLKLNREALLLDQYIPVVRADITDLKVIQGIFTACAFSHVLHLAAQPGVRYAMRHPFTYINSNIIGSTVMLEVLKSMDVKPMFVYASSSSVYGLSKRLPFSEGDRADTPASLYAATKRSQELLTHAYCNCFGISATGLRFFTVYGPWGRPDMAVMSFARNILIGRDIRVFLGPNNTTLSRDFTYIDDIVNGILRSIATAPSSQSGSVSHRIFNLGNSVVVNVLDMVKILENYLGRRARISFISRINGGEVLVTNANITLAASSLGYTPNTNISAGLQQFVKWFLKYTRSAEHDDMLRYIPD</sequence>
<name>A0ABQ7FTV1_DUNSA</name>
<dbReference type="Proteomes" id="UP000815325">
    <property type="component" value="Unassembled WGS sequence"/>
</dbReference>
<dbReference type="PRINTS" id="PR01713">
    <property type="entry name" value="NUCEPIMERASE"/>
</dbReference>
<gene>
    <name evidence="5" type="ORF">DUNSADRAFT_8087</name>
</gene>
<dbReference type="SUPFAM" id="SSF51735">
    <property type="entry name" value="NAD(P)-binding Rossmann-fold domains"/>
    <property type="match status" value="1"/>
</dbReference>
<keyword evidence="2" id="KW-0520">NAD</keyword>
<reference evidence="5" key="1">
    <citation type="submission" date="2017-08" db="EMBL/GenBank/DDBJ databases">
        <authorList>
            <person name="Polle J.E."/>
            <person name="Barry K."/>
            <person name="Cushman J."/>
            <person name="Schmutz J."/>
            <person name="Tran D."/>
            <person name="Hathwaick L.T."/>
            <person name="Yim W.C."/>
            <person name="Jenkins J."/>
            <person name="Mckie-Krisberg Z.M."/>
            <person name="Prochnik S."/>
            <person name="Lindquist E."/>
            <person name="Dockter R.B."/>
            <person name="Adam C."/>
            <person name="Molina H."/>
            <person name="Bunkerborg J."/>
            <person name="Jin E."/>
            <person name="Buchheim M."/>
            <person name="Magnuson J."/>
        </authorList>
    </citation>
    <scope>NUCLEOTIDE SEQUENCE</scope>
    <source>
        <strain evidence="5">CCAP 19/18</strain>
    </source>
</reference>
<comment type="similarity">
    <text evidence="1">Belongs to the NAD(P)-dependent epimerase/dehydratase family.</text>
</comment>